<organism evidence="3 4">
    <name type="scientific">Scrofimicrobium canadense</name>
    <dbReference type="NCBI Taxonomy" id="2652290"/>
    <lineage>
        <taxon>Bacteria</taxon>
        <taxon>Bacillati</taxon>
        <taxon>Actinomycetota</taxon>
        <taxon>Actinomycetes</taxon>
        <taxon>Actinomycetales</taxon>
        <taxon>Actinomycetaceae</taxon>
        <taxon>Scrofimicrobium</taxon>
    </lineage>
</organism>
<dbReference type="SUPFAM" id="SSF54106">
    <property type="entry name" value="LysM domain"/>
    <property type="match status" value="1"/>
</dbReference>
<evidence type="ECO:0000259" key="2">
    <source>
        <dbReference type="SMART" id="SM00257"/>
    </source>
</evidence>
<dbReference type="CDD" id="cd00118">
    <property type="entry name" value="LysM"/>
    <property type="match status" value="1"/>
</dbReference>
<dbReference type="Pfam" id="PF01476">
    <property type="entry name" value="LysM"/>
    <property type="match status" value="1"/>
</dbReference>
<dbReference type="InterPro" id="IPR018392">
    <property type="entry name" value="LysM"/>
</dbReference>
<evidence type="ECO:0000313" key="3">
    <source>
        <dbReference type="EMBL" id="MSS83602.1"/>
    </source>
</evidence>
<gene>
    <name evidence="3" type="ORF">FYJ24_02245</name>
</gene>
<dbReference type="InterPro" id="IPR036779">
    <property type="entry name" value="LysM_dom_sf"/>
</dbReference>
<dbReference type="AlphaFoldDB" id="A0A6N7W578"/>
<proteinExistence type="predicted"/>
<keyword evidence="1" id="KW-0472">Membrane</keyword>
<dbReference type="RefSeq" id="WP_154543161.1">
    <property type="nucleotide sequence ID" value="NZ_VULO01000002.1"/>
</dbReference>
<dbReference type="Gene3D" id="3.10.350.10">
    <property type="entry name" value="LysM domain"/>
    <property type="match status" value="1"/>
</dbReference>
<name>A0A6N7W578_9ACTO</name>
<keyword evidence="4" id="KW-1185">Reference proteome</keyword>
<dbReference type="SMART" id="SM00257">
    <property type="entry name" value="LysM"/>
    <property type="match status" value="1"/>
</dbReference>
<keyword evidence="1" id="KW-0812">Transmembrane</keyword>
<protein>
    <submittedName>
        <fullName evidence="3">LysM peptidoglycan-binding domain-containing protein</fullName>
    </submittedName>
</protein>
<dbReference type="EMBL" id="VULO01000002">
    <property type="protein sequence ID" value="MSS83602.1"/>
    <property type="molecule type" value="Genomic_DNA"/>
</dbReference>
<feature type="transmembrane region" description="Helical" evidence="1">
    <location>
        <begin position="77"/>
        <end position="102"/>
    </location>
</feature>
<evidence type="ECO:0000313" key="4">
    <source>
        <dbReference type="Proteomes" id="UP000470875"/>
    </source>
</evidence>
<comment type="caution">
    <text evidence="3">The sequence shown here is derived from an EMBL/GenBank/DDBJ whole genome shotgun (WGS) entry which is preliminary data.</text>
</comment>
<dbReference type="Proteomes" id="UP000470875">
    <property type="component" value="Unassembled WGS sequence"/>
</dbReference>
<reference evidence="3 4" key="1">
    <citation type="submission" date="2019-08" db="EMBL/GenBank/DDBJ databases">
        <title>In-depth cultivation of the pig gut microbiome towards novel bacterial diversity and tailored functional studies.</title>
        <authorList>
            <person name="Wylensek D."/>
            <person name="Hitch T.C.A."/>
            <person name="Clavel T."/>
        </authorList>
    </citation>
    <scope>NUCLEOTIDE SEQUENCE [LARGE SCALE GENOMIC DNA]</scope>
    <source>
        <strain evidence="3 4">WB03_NA08</strain>
    </source>
</reference>
<feature type="domain" description="LysM" evidence="2">
    <location>
        <begin position="113"/>
        <end position="162"/>
    </location>
</feature>
<accession>A0A6N7W578</accession>
<keyword evidence="1" id="KW-1133">Transmembrane helix</keyword>
<evidence type="ECO:0000256" key="1">
    <source>
        <dbReference type="SAM" id="Phobius"/>
    </source>
</evidence>
<sequence length="164" mass="17364">MSAAALSPQDGAQRPQLWVVPDLPARVESAPKAGVEATVRHIRTAPSVIEMERARLRHPSVRARRQTDAMHGTAKKILVQCIAYCFALFLVVALGAGVGMVLQPGTYSGQAVQHSVDTGDTLWGLAASIGAERPILDVIEDIKALNGLEGDGLVAGQQIILPVE</sequence>